<evidence type="ECO:0000259" key="1">
    <source>
        <dbReference type="Pfam" id="PF07727"/>
    </source>
</evidence>
<evidence type="ECO:0000313" key="3">
    <source>
        <dbReference type="Proteomes" id="UP001152484"/>
    </source>
</evidence>
<name>A0A9P1E5P0_CUSEU</name>
<evidence type="ECO:0000313" key="2">
    <source>
        <dbReference type="EMBL" id="CAH9080265.1"/>
    </source>
</evidence>
<comment type="caution">
    <text evidence="2">The sequence shown here is derived from an EMBL/GenBank/DDBJ whole genome shotgun (WGS) entry which is preliminary data.</text>
</comment>
<dbReference type="InterPro" id="IPR043502">
    <property type="entry name" value="DNA/RNA_pol_sf"/>
</dbReference>
<dbReference type="SUPFAM" id="SSF56672">
    <property type="entry name" value="DNA/RNA polymerases"/>
    <property type="match status" value="1"/>
</dbReference>
<dbReference type="Proteomes" id="UP001152484">
    <property type="component" value="Unassembled WGS sequence"/>
</dbReference>
<dbReference type="InterPro" id="IPR013103">
    <property type="entry name" value="RVT_2"/>
</dbReference>
<organism evidence="2 3">
    <name type="scientific">Cuscuta europaea</name>
    <name type="common">European dodder</name>
    <dbReference type="NCBI Taxonomy" id="41803"/>
    <lineage>
        <taxon>Eukaryota</taxon>
        <taxon>Viridiplantae</taxon>
        <taxon>Streptophyta</taxon>
        <taxon>Embryophyta</taxon>
        <taxon>Tracheophyta</taxon>
        <taxon>Spermatophyta</taxon>
        <taxon>Magnoliopsida</taxon>
        <taxon>eudicotyledons</taxon>
        <taxon>Gunneridae</taxon>
        <taxon>Pentapetalae</taxon>
        <taxon>asterids</taxon>
        <taxon>lamiids</taxon>
        <taxon>Solanales</taxon>
        <taxon>Convolvulaceae</taxon>
        <taxon>Cuscuteae</taxon>
        <taxon>Cuscuta</taxon>
        <taxon>Cuscuta subgen. Cuscuta</taxon>
    </lineage>
</organism>
<reference evidence="2" key="1">
    <citation type="submission" date="2022-07" db="EMBL/GenBank/DDBJ databases">
        <authorList>
            <person name="Macas J."/>
            <person name="Novak P."/>
            <person name="Neumann P."/>
        </authorList>
    </citation>
    <scope>NUCLEOTIDE SEQUENCE</scope>
</reference>
<proteinExistence type="predicted"/>
<feature type="domain" description="Reverse transcriptase Ty1/copia-type" evidence="1">
    <location>
        <begin position="11"/>
        <end position="252"/>
    </location>
</feature>
<accession>A0A9P1E5P0</accession>
<dbReference type="EMBL" id="CAMAPE010000013">
    <property type="protein sequence ID" value="CAH9080265.1"/>
    <property type="molecule type" value="Genomic_DNA"/>
</dbReference>
<dbReference type="PANTHER" id="PTHR43383">
    <property type="entry name" value="NODULIN 6"/>
    <property type="match status" value="1"/>
</dbReference>
<keyword evidence="3" id="KW-1185">Reference proteome</keyword>
<gene>
    <name evidence="2" type="ORF">CEURO_LOCUS7404</name>
</gene>
<dbReference type="PANTHER" id="PTHR43383:SF2">
    <property type="entry name" value="AMIDOHYDROLASE 2 FAMILY PROTEIN"/>
    <property type="match status" value="1"/>
</dbReference>
<dbReference type="AlphaFoldDB" id="A0A9P1E5P0"/>
<sequence length="308" mass="35622">MQEEFDALKRNNTWELVPRNAQHPISCKWLFRIKRNPDGSIARYKARLVARGFLQQPGKDYFETFSPVTKPATVCIILSLALANNWPLRQLDVNNAFLHGTLSEEVYMTQPPGFVDPAFPKHICRLRKALYGLKQAPRAWYMELSNFLVTSRFRKSRADASLFIYTHQHTRLYFLVYVDDIVLTGNDSKALNHFVTQLMRRFSVKDLGMLHHFLGIEVIPNATGLFLTQRQYILHILESCRMEGAKESCTPLGSTSLIPLEHDTHTDATQYRRTLGLLQYLSFTRPDISFAERQIAKFIVIYTTTTYI</sequence>
<dbReference type="OrthoDB" id="1303755at2759"/>
<dbReference type="Pfam" id="PF07727">
    <property type="entry name" value="RVT_2"/>
    <property type="match status" value="1"/>
</dbReference>
<protein>
    <recommendedName>
        <fullName evidence="1">Reverse transcriptase Ty1/copia-type domain-containing protein</fullName>
    </recommendedName>
</protein>